<dbReference type="EMBL" id="HACM01006874">
    <property type="protein sequence ID" value="CRZ07316.1"/>
    <property type="molecule type" value="Transcribed_RNA"/>
</dbReference>
<protein>
    <submittedName>
        <fullName evidence="1">Uncharacterized protein</fullName>
    </submittedName>
</protein>
<evidence type="ECO:0000313" key="1">
    <source>
        <dbReference type="EMBL" id="CRZ07316.1"/>
    </source>
</evidence>
<sequence length="239" mass="27718">SLQNYGGYQKTKIVRNTGNRNKDSGLLLDLNALAVALVKSKPAQEKLKLCFEFNEEYESCGPMADKSLRQYYHLSSKPIWGCFVYHCGQNTVEWIRKWGPEIAHGDFGKRKCHGLESLECGWSDRRFDIPARLDLRRKSTRDFLPAISKIFDQYHQFVITKTASQRSPHPDLTTFIRKCRPIYNCFVRHCAGSVEEYIRRWGESVHYTKFIRNCCPGPKTKESDICQYDSRSSQGLEKC</sequence>
<reference evidence="1" key="1">
    <citation type="submission" date="2015-04" db="EMBL/GenBank/DDBJ databases">
        <title>The genome sequence of the plant pathogenic Rhizarian Plasmodiophora brassicae reveals insights in its biotrophic life cycle and the origin of chitin synthesis.</title>
        <authorList>
            <person name="Schwelm A."/>
            <person name="Fogelqvist J."/>
            <person name="Knaust A."/>
            <person name="Julke S."/>
            <person name="Lilja T."/>
            <person name="Dhandapani V."/>
            <person name="Bonilla-Rosso G."/>
            <person name="Karlsson M."/>
            <person name="Shevchenko A."/>
            <person name="Choi S.R."/>
            <person name="Kim H.G."/>
            <person name="Park J.Y."/>
            <person name="Lim Y.P."/>
            <person name="Ludwig-Muller J."/>
            <person name="Dixelius C."/>
        </authorList>
    </citation>
    <scope>NUCLEOTIDE SEQUENCE</scope>
    <source>
        <tissue evidence="1">Potato root galls</tissue>
    </source>
</reference>
<name>A0A0H5R038_9EUKA</name>
<feature type="non-terminal residue" evidence="1">
    <location>
        <position position="1"/>
    </location>
</feature>
<organism evidence="1">
    <name type="scientific">Spongospora subterranea</name>
    <dbReference type="NCBI Taxonomy" id="70186"/>
    <lineage>
        <taxon>Eukaryota</taxon>
        <taxon>Sar</taxon>
        <taxon>Rhizaria</taxon>
        <taxon>Endomyxa</taxon>
        <taxon>Phytomyxea</taxon>
        <taxon>Plasmodiophorida</taxon>
        <taxon>Plasmodiophoridae</taxon>
        <taxon>Spongospora</taxon>
    </lineage>
</organism>
<accession>A0A0H5R038</accession>
<dbReference type="AlphaFoldDB" id="A0A0H5R038"/>
<proteinExistence type="predicted"/>